<dbReference type="AlphaFoldDB" id="Q3V390"/>
<reference evidence="2" key="2">
    <citation type="journal article" date="2000" name="Genome Res.">
        <title>Normalization and subtraction of cap-trapper-selected cDNAs to prepare full-length cDNA libraries for rapid discovery of new genes.</title>
        <authorList>
            <person name="Carninci P."/>
            <person name="Shibata Y."/>
            <person name="Hayatsu N."/>
            <person name="Sugahara Y."/>
            <person name="Shibata K."/>
            <person name="Itoh M."/>
            <person name="Konno H."/>
            <person name="Okazaki Y."/>
            <person name="Muramatsu M."/>
            <person name="Hayashizaki Y."/>
        </authorList>
    </citation>
    <scope>NUCLEOTIDE SEQUENCE</scope>
    <source>
        <strain evidence="2">C57BL/6J</strain>
        <tissue evidence="2">Cortex</tissue>
    </source>
</reference>
<feature type="compositionally biased region" description="Gly residues" evidence="1">
    <location>
        <begin position="111"/>
        <end position="126"/>
    </location>
</feature>
<sequence length="192" mass="19903">MASNWGEVKSKGGALVTARLEVRSDWLEARVRAGMRKLRAPRPGERSRNLDERLSQKAVAAPARQRPRPVPGAPDLSRATSRAPATLDADPGARAGSQAGRTQPGAYTPEGRGGAGVQSLPSGGGKAPRAHLHDCRVDWVPPPPSSARPALETPGPGPPTPEAAHSPGLSSSSSCPRGTCWLCPAPPSVRST</sequence>
<feature type="region of interest" description="Disordered" evidence="1">
    <location>
        <begin position="32"/>
        <end position="179"/>
    </location>
</feature>
<evidence type="ECO:0000256" key="1">
    <source>
        <dbReference type="SAM" id="MobiDB-lite"/>
    </source>
</evidence>
<reference evidence="2" key="3">
    <citation type="journal article" date="2000" name="Genome Res.">
        <title>RIKEN integrated sequence analysis (RISA) system--384-format sequencing pipeline with 384 multicapillary sequencer.</title>
        <authorList>
            <person name="Shibata K."/>
            <person name="Itoh M."/>
            <person name="Aizawa K."/>
            <person name="Nagaoka S."/>
            <person name="Sasaki N."/>
            <person name="Carninci P."/>
            <person name="Konno H."/>
            <person name="Akiyama J."/>
            <person name="Nishi K."/>
            <person name="Kitsunai T."/>
            <person name="Tashiro H."/>
            <person name="Itoh M."/>
            <person name="Sumi N."/>
            <person name="Ishii Y."/>
            <person name="Nakamura S."/>
            <person name="Hazama M."/>
            <person name="Nishine T."/>
            <person name="Harada A."/>
            <person name="Yamamoto R."/>
            <person name="Matsumoto H."/>
            <person name="Sakaguchi S."/>
            <person name="Ikegami T."/>
            <person name="Kashiwagi K."/>
            <person name="Fujiwake S."/>
            <person name="Inoue K."/>
            <person name="Togawa Y."/>
            <person name="Izawa M."/>
            <person name="Ohara E."/>
            <person name="Watahiki M."/>
            <person name="Yoneda Y."/>
            <person name="Ishikawa T."/>
            <person name="Ozawa K."/>
            <person name="Tanaka T."/>
            <person name="Matsuura S."/>
            <person name="Kawai J."/>
            <person name="Okazaki Y."/>
            <person name="Muramatsu M."/>
            <person name="Inoue Y."/>
            <person name="Kira A."/>
            <person name="Hayashizaki Y."/>
        </authorList>
    </citation>
    <scope>NUCLEOTIDE SEQUENCE</scope>
    <source>
        <strain evidence="2">C57BL/6J</strain>
        <tissue evidence="2">Cortex</tissue>
    </source>
</reference>
<reference evidence="2" key="1">
    <citation type="journal article" date="1999" name="Methods Enzymol.">
        <title>High-efficiency full-length cDNA cloning.</title>
        <authorList>
            <person name="Carninci P."/>
            <person name="Hayashizaki Y."/>
        </authorList>
    </citation>
    <scope>NUCLEOTIDE SEQUENCE</scope>
    <source>
        <strain evidence="2">C57BL/6J</strain>
        <tissue evidence="2">Cortex</tissue>
    </source>
</reference>
<dbReference type="EMBL" id="AK043909">
    <property type="protein sequence ID" value="BAE20644.1"/>
    <property type="molecule type" value="mRNA"/>
</dbReference>
<name>Q3V390_MOUSE</name>
<reference evidence="2" key="7">
    <citation type="journal article" date="2005" name="Science">
        <title>The Transcriptional Landscape of the Mammalian Genome.</title>
        <authorList>
            <consortium name="The FANTOM Consortium"/>
            <consortium name="Riken Genome Exploration Research Group and Genome Science Group (Genome Network Project Core Group)"/>
        </authorList>
    </citation>
    <scope>NUCLEOTIDE SEQUENCE</scope>
    <source>
        <strain evidence="2">C57BL/6J</strain>
        <tissue evidence="2">Cortex</tissue>
    </source>
</reference>
<evidence type="ECO:0000313" key="2">
    <source>
        <dbReference type="EMBL" id="BAE20644.1"/>
    </source>
</evidence>
<reference evidence="2" key="8">
    <citation type="journal article" date="2005" name="Science">
        <title>Antisense Transcription in the Mammalian Transcriptome.</title>
        <authorList>
            <consortium name="RIKEN Genome Exploration Research Group and Genome Science Group (Genome Network Project Core Group) and the FANTOM Consortium"/>
        </authorList>
    </citation>
    <scope>NUCLEOTIDE SEQUENCE</scope>
    <source>
        <strain evidence="2">C57BL/6J</strain>
        <tissue evidence="2">Cortex</tissue>
    </source>
</reference>
<feature type="compositionally biased region" description="Basic and acidic residues" evidence="1">
    <location>
        <begin position="42"/>
        <end position="55"/>
    </location>
</feature>
<reference evidence="2" key="6">
    <citation type="journal article" date="2002" name="Nature">
        <title>Analysis of the mouse transcriptome based on functional annotation of 60,770 full-length cDNAs.</title>
        <authorList>
            <consortium name="The FANTOM Consortium and the RIKEN Genome Exploration Research Group Phase I and II Team"/>
        </authorList>
    </citation>
    <scope>NUCLEOTIDE SEQUENCE</scope>
    <source>
        <strain evidence="2">C57BL/6J</strain>
        <tissue evidence="2">Cortex</tissue>
    </source>
</reference>
<organism evidence="2">
    <name type="scientific">Mus musculus</name>
    <name type="common">Mouse</name>
    <dbReference type="NCBI Taxonomy" id="10090"/>
    <lineage>
        <taxon>Eukaryota</taxon>
        <taxon>Metazoa</taxon>
        <taxon>Chordata</taxon>
        <taxon>Craniata</taxon>
        <taxon>Vertebrata</taxon>
        <taxon>Euteleostomi</taxon>
        <taxon>Mammalia</taxon>
        <taxon>Eutheria</taxon>
        <taxon>Euarchontoglires</taxon>
        <taxon>Glires</taxon>
        <taxon>Rodentia</taxon>
        <taxon>Myomorpha</taxon>
        <taxon>Muroidea</taxon>
        <taxon>Muridae</taxon>
        <taxon>Murinae</taxon>
        <taxon>Mus</taxon>
        <taxon>Mus</taxon>
    </lineage>
</organism>
<accession>Q3V390</accession>
<reference evidence="2" key="4">
    <citation type="journal article" date="2001" name="Nature">
        <title>Functional annotation of a full-length mouse cDNA collection.</title>
        <authorList>
            <consortium name="The RIKEN Genome Exploration Research Group Phase II Team and the FANTOM Consortium"/>
        </authorList>
    </citation>
    <scope>NUCLEOTIDE SEQUENCE</scope>
    <source>
        <strain evidence="2">C57BL/6J</strain>
        <tissue evidence="2">Cortex</tissue>
    </source>
</reference>
<proteinExistence type="evidence at transcript level"/>
<protein>
    <submittedName>
        <fullName evidence="2">Uncharacterized protein</fullName>
    </submittedName>
</protein>
<reference evidence="2" key="5">
    <citation type="submission" date="2001-07" db="EMBL/GenBank/DDBJ databases">
        <authorList>
            <person name="Adachi J."/>
            <person name="Aizawa K."/>
            <person name="Akimura T."/>
            <person name="Arakawa T."/>
            <person name="Bono H."/>
            <person name="Carninci P."/>
            <person name="Fukuda S."/>
            <person name="Furuno M."/>
            <person name="Hanagaki T."/>
            <person name="Hara A."/>
            <person name="Hashizume W."/>
            <person name="Hayashida K."/>
            <person name="Hayatsu N."/>
            <person name="Hiramoto K."/>
            <person name="Hiraoka T."/>
            <person name="Hirozane T."/>
            <person name="Hori F."/>
            <person name="Imotani K."/>
            <person name="Ishii Y."/>
            <person name="Itoh M."/>
            <person name="Kagawa I."/>
            <person name="Kasukawa T."/>
            <person name="Katoh H."/>
            <person name="Kawai J."/>
            <person name="Kojima Y."/>
            <person name="Kondo S."/>
            <person name="Konno H."/>
            <person name="Kouda M."/>
            <person name="Koya S."/>
            <person name="Kurihara C."/>
            <person name="Matsuyama T."/>
            <person name="Miyazaki A."/>
            <person name="Murata M."/>
            <person name="Nakamura M."/>
            <person name="Nishi K."/>
            <person name="Nomura K."/>
            <person name="Numazaki R."/>
            <person name="Ohno M."/>
            <person name="Ohsato N."/>
            <person name="Okazaki Y."/>
            <person name="Saito R."/>
            <person name="Saitoh H."/>
            <person name="Sakai C."/>
            <person name="Sakai K."/>
            <person name="Sakazume N."/>
            <person name="Sano H."/>
            <person name="Sasaki D."/>
            <person name="Shibata K."/>
            <person name="Shinagawa A."/>
            <person name="Shiraki T."/>
            <person name="Sogabe Y."/>
            <person name="Tagami M."/>
            <person name="Tagawa A."/>
            <person name="Takahashi F."/>
            <person name="Takaku-Akahira S."/>
            <person name="Takeda Y."/>
            <person name="Tanaka T."/>
            <person name="Tomaru A."/>
            <person name="Toya T."/>
            <person name="Yasunishi A."/>
            <person name="Muramatsu M."/>
            <person name="Hayashizaki Y."/>
        </authorList>
    </citation>
    <scope>NUCLEOTIDE SEQUENCE</scope>
    <source>
        <strain evidence="2">C57BL/6J</strain>
        <tissue evidence="2">Cortex</tissue>
    </source>
</reference>